<evidence type="ECO:0000256" key="1">
    <source>
        <dbReference type="ARBA" id="ARBA00001462"/>
    </source>
</evidence>
<evidence type="ECO:0000256" key="5">
    <source>
        <dbReference type="ARBA" id="ARBA00022801"/>
    </source>
</evidence>
<keyword evidence="10" id="KW-1185">Reference proteome</keyword>
<dbReference type="EC" id="3.2.1.55" evidence="4"/>
<evidence type="ECO:0000256" key="2">
    <source>
        <dbReference type="ARBA" id="ARBA00007186"/>
    </source>
</evidence>
<proteinExistence type="inferred from homology"/>
<dbReference type="SUPFAM" id="SSF51011">
    <property type="entry name" value="Glycosyl hydrolase domain"/>
    <property type="match status" value="1"/>
</dbReference>
<evidence type="ECO:0000256" key="4">
    <source>
        <dbReference type="ARBA" id="ARBA00012670"/>
    </source>
</evidence>
<evidence type="ECO:0000259" key="8">
    <source>
        <dbReference type="SMART" id="SM00813"/>
    </source>
</evidence>
<dbReference type="PANTHER" id="PTHR43576:SF2">
    <property type="entry name" value="INTRACELLULAR EXO-ALPHA-L-ARABINOFURANOSIDASE 2"/>
    <property type="match status" value="1"/>
</dbReference>
<gene>
    <name evidence="9" type="primary">abfB</name>
    <name evidence="9" type="ORF">GCM10023171_27020</name>
</gene>
<comment type="similarity">
    <text evidence="2">Belongs to the glycosyl hydrolase 51 family.</text>
</comment>
<keyword evidence="6" id="KW-0119">Carbohydrate metabolism</keyword>
<organism evidence="9 10">
    <name type="scientific">Microbacterium panaciterrae</name>
    <dbReference type="NCBI Taxonomy" id="985759"/>
    <lineage>
        <taxon>Bacteria</taxon>
        <taxon>Bacillati</taxon>
        <taxon>Actinomycetota</taxon>
        <taxon>Actinomycetes</taxon>
        <taxon>Micrococcales</taxon>
        <taxon>Microbacteriaceae</taxon>
        <taxon>Microbacterium</taxon>
    </lineage>
</organism>
<dbReference type="Pfam" id="PF06964">
    <property type="entry name" value="Alpha-L-AF_C"/>
    <property type="match status" value="1"/>
</dbReference>
<comment type="catalytic activity">
    <reaction evidence="1">
        <text>Hydrolysis of terminal non-reducing alpha-L-arabinofuranoside residues in alpha-L-arabinosides.</text>
        <dbReference type="EC" id="3.2.1.55"/>
    </reaction>
</comment>
<sequence length="481" mass="53869">MIRIARVSGAPVIDRRIYGQFAEHLGRCVYEGLWVGEGSAIPHRNGLRTDVIQALRHIKVPLVRWPGGCFADEYHWLKGVGSERQPMVNTHWGGVVESNEFGTHEYFELLHQLDAEAYINGNVGSGTVAEMHDWIEYMTLDATAPMAELRRRHGREQPWRVEFFGVGNESWGCGGNMLPLHYANQYRQFQTYVRQYGEHPISKIACGANSDDYEWTEVLMARAAGHMDGLSLHYYTLPTGEWDVKGSALDFTPHEWHETLRQARRMDELITRHGGIMDRHDPAKRVGLIVDEWGTWYDVEKGTNPGFLYQQSTLRDAAVAAITLNIFHRHADRVRMANIAQMVNVLQAMILTDGSRMLTTPTYHVFDLYTDHQDAEYVDMPAGSFGAEIDATASFKDGAYAVSLTNTALDREVAVEFELPGRIEEVLRAQVLGAASATAHNTFDDPEAVALADLPVTVDGARARLVLPPHAVATVRLSVAE</sequence>
<evidence type="ECO:0000256" key="3">
    <source>
        <dbReference type="ARBA" id="ARBA00011165"/>
    </source>
</evidence>
<reference evidence="10" key="1">
    <citation type="journal article" date="2019" name="Int. J. Syst. Evol. Microbiol.">
        <title>The Global Catalogue of Microorganisms (GCM) 10K type strain sequencing project: providing services to taxonomists for standard genome sequencing and annotation.</title>
        <authorList>
            <consortium name="The Broad Institute Genomics Platform"/>
            <consortium name="The Broad Institute Genome Sequencing Center for Infectious Disease"/>
            <person name="Wu L."/>
            <person name="Ma J."/>
        </authorList>
    </citation>
    <scope>NUCLEOTIDE SEQUENCE [LARGE SCALE GENOMIC DNA]</scope>
    <source>
        <strain evidence="10">JCM 17839</strain>
    </source>
</reference>
<keyword evidence="7" id="KW-0326">Glycosidase</keyword>
<dbReference type="EMBL" id="BAABGP010000018">
    <property type="protein sequence ID" value="GAA4488093.1"/>
    <property type="molecule type" value="Genomic_DNA"/>
</dbReference>
<accession>A0ABP8PLZ1</accession>
<dbReference type="RefSeq" id="WP_345187809.1">
    <property type="nucleotide sequence ID" value="NZ_BAABGP010000018.1"/>
</dbReference>
<keyword evidence="5" id="KW-0378">Hydrolase</keyword>
<name>A0ABP8PLZ1_9MICO</name>
<dbReference type="Gene3D" id="3.20.20.80">
    <property type="entry name" value="Glycosidases"/>
    <property type="match status" value="1"/>
</dbReference>
<dbReference type="Pfam" id="PF22848">
    <property type="entry name" value="ASD1_dom"/>
    <property type="match status" value="1"/>
</dbReference>
<dbReference type="InterPro" id="IPR013780">
    <property type="entry name" value="Glyco_hydro_b"/>
</dbReference>
<protein>
    <recommendedName>
        <fullName evidence="4">non-reducing end alpha-L-arabinofuranosidase</fullName>
        <ecNumber evidence="4">3.2.1.55</ecNumber>
    </recommendedName>
</protein>
<dbReference type="InterPro" id="IPR017853">
    <property type="entry name" value="GH"/>
</dbReference>
<comment type="subunit">
    <text evidence="3">Homohexamer; trimer of dimers.</text>
</comment>
<dbReference type="Gene3D" id="2.60.40.1180">
    <property type="entry name" value="Golgi alpha-mannosidase II"/>
    <property type="match status" value="1"/>
</dbReference>
<evidence type="ECO:0000313" key="10">
    <source>
        <dbReference type="Proteomes" id="UP001500731"/>
    </source>
</evidence>
<evidence type="ECO:0000256" key="6">
    <source>
        <dbReference type="ARBA" id="ARBA00023277"/>
    </source>
</evidence>
<dbReference type="SMART" id="SM00813">
    <property type="entry name" value="Alpha-L-AF_C"/>
    <property type="match status" value="1"/>
</dbReference>
<dbReference type="SUPFAM" id="SSF51445">
    <property type="entry name" value="(Trans)glycosidases"/>
    <property type="match status" value="1"/>
</dbReference>
<dbReference type="InterPro" id="IPR010720">
    <property type="entry name" value="Alpha-L-AF_C"/>
</dbReference>
<feature type="domain" description="Alpha-L-arabinofuranosidase C-terminal" evidence="8">
    <location>
        <begin position="291"/>
        <end position="471"/>
    </location>
</feature>
<dbReference type="PANTHER" id="PTHR43576">
    <property type="entry name" value="ALPHA-L-ARABINOFURANOSIDASE C-RELATED"/>
    <property type="match status" value="1"/>
</dbReference>
<dbReference type="InterPro" id="IPR055235">
    <property type="entry name" value="ASD1_cat"/>
</dbReference>
<evidence type="ECO:0000256" key="7">
    <source>
        <dbReference type="ARBA" id="ARBA00023295"/>
    </source>
</evidence>
<comment type="caution">
    <text evidence="9">The sequence shown here is derived from an EMBL/GenBank/DDBJ whole genome shotgun (WGS) entry which is preliminary data.</text>
</comment>
<dbReference type="Proteomes" id="UP001500731">
    <property type="component" value="Unassembled WGS sequence"/>
</dbReference>
<evidence type="ECO:0000313" key="9">
    <source>
        <dbReference type="EMBL" id="GAA4488093.1"/>
    </source>
</evidence>